<proteinExistence type="inferred from homology"/>
<reference evidence="8" key="3">
    <citation type="submission" date="2025-08" db="UniProtKB">
        <authorList>
            <consortium name="RefSeq"/>
        </authorList>
    </citation>
    <scope>IDENTIFICATION</scope>
</reference>
<dbReference type="PANTHER" id="PTHR37419">
    <property type="entry name" value="SERINE/THREONINE-PROTEIN KINASE TOXIN HIPA"/>
    <property type="match status" value="1"/>
</dbReference>
<feature type="domain" description="HipA-like C-terminal" evidence="5">
    <location>
        <begin position="167"/>
        <end position="414"/>
    </location>
</feature>
<dbReference type="NCBIfam" id="TIGR03071">
    <property type="entry name" value="couple_hipA"/>
    <property type="match status" value="1"/>
</dbReference>
<reference evidence="8" key="1">
    <citation type="journal article" date="1991" name="J. Bacteriol.">
        <title>Structure and organization of hip, an operon that affects lethality due to inhibition of peptidoglycan or DNA synthesis.</title>
        <authorList>
            <person name="Black D.S."/>
            <person name="Kelly A.J."/>
            <person name="Mardis M.J."/>
            <person name="Moyed H.S."/>
        </authorList>
    </citation>
    <scope>NUCLEOTIDE SEQUENCE</scope>
</reference>
<dbReference type="PANTHER" id="PTHR37419:SF1">
    <property type="entry name" value="SERINE_THREONINE-PROTEIN KINASE TOXIN HIPA"/>
    <property type="match status" value="1"/>
</dbReference>
<accession>A0A8B6X9W5</accession>
<evidence type="ECO:0000259" key="6">
    <source>
        <dbReference type="Pfam" id="PF13657"/>
    </source>
</evidence>
<reference evidence="8" key="2">
    <citation type="journal article" date="1994" name="J. Bacteriol.">
        <title>Autoregulation of hip, an operon that affects lethality due to inhibition of peptidoglycan or DNA synthesis.</title>
        <authorList>
            <person name="Black D.S."/>
            <person name="Irwin B."/>
            <person name="Moyed H.S."/>
        </authorList>
    </citation>
    <scope>NUCLEOTIDE SEQUENCE</scope>
</reference>
<evidence type="ECO:0000313" key="7">
    <source>
        <dbReference type="Proteomes" id="UP000675920"/>
    </source>
</evidence>
<keyword evidence="7" id="KW-1185">Reference proteome</keyword>
<dbReference type="Pfam" id="PF07804">
    <property type="entry name" value="HipA_C"/>
    <property type="match status" value="1"/>
</dbReference>
<dbReference type="Proteomes" id="UP000675920">
    <property type="component" value="Unplaced"/>
</dbReference>
<evidence type="ECO:0000256" key="4">
    <source>
        <dbReference type="SAM" id="MobiDB-lite"/>
    </source>
</evidence>
<comment type="similarity">
    <text evidence="1">Belongs to the HipA Ser/Thr kinase family.</text>
</comment>
<dbReference type="OrthoDB" id="9805913at2"/>
<name>A0A8B6X9W5_9BURK</name>
<dbReference type="GO" id="GO:0004674">
    <property type="term" value="F:protein serine/threonine kinase activity"/>
    <property type="evidence" value="ECO:0007669"/>
    <property type="project" value="TreeGrafter"/>
</dbReference>
<organism evidence="7 8">
    <name type="scientific">Derxia gummosa DSM 723</name>
    <dbReference type="NCBI Taxonomy" id="1121388"/>
    <lineage>
        <taxon>Bacteria</taxon>
        <taxon>Pseudomonadati</taxon>
        <taxon>Pseudomonadota</taxon>
        <taxon>Betaproteobacteria</taxon>
        <taxon>Burkholderiales</taxon>
        <taxon>Alcaligenaceae</taxon>
        <taxon>Derxia</taxon>
    </lineage>
</organism>
<evidence type="ECO:0000259" key="5">
    <source>
        <dbReference type="Pfam" id="PF07804"/>
    </source>
</evidence>
<feature type="domain" description="HipA N-terminal subdomain 1" evidence="6">
    <location>
        <begin position="5"/>
        <end position="106"/>
    </location>
</feature>
<dbReference type="InterPro" id="IPR012893">
    <property type="entry name" value="HipA-like_C"/>
</dbReference>
<evidence type="ECO:0000256" key="1">
    <source>
        <dbReference type="ARBA" id="ARBA00010164"/>
    </source>
</evidence>
<dbReference type="GO" id="GO:0005829">
    <property type="term" value="C:cytosol"/>
    <property type="evidence" value="ECO:0007669"/>
    <property type="project" value="TreeGrafter"/>
</dbReference>
<sequence length="468" mass="50905">MSHELHVWTGDRHIARIDHDARDDRWSLAYDADWAADAAGFPLSPALPFAPPAPGHASASVKRFIEHLLPEGRALDTALAYNGLARTNVFGLIRALGAETAGALRFTPSADNAPAITRGESGTASAPTGAATAADPTPREITPAELDDRIARHAQLPLTVWDGRLRMSVAGLQDKLLVWLDRPLAEGGRLFLVDGGRLASTHLLKPDTGDARTPHLAVNEHFCMSLARRMGLPAAEVTLLRVPRPVLVVKRFDRVALTVGGRPFVRRAHIVDACQACDLPVSHKYERNLGNAPEVSHIRDGMSFERLFGCVAFAGNKAATRLALLRWALFQFLIGNSDAHGKNFSFHVRPGGLLEPAEWYDLVGVLAYEGFDTELAMAWGDVFVHAEVSAFALADFAGRCGIDRRFMRREGRRLAKLAGGAAREQAERGGYLAEERGFVVGLADFVARQAERLGRLLDEAVAIKADYL</sequence>
<evidence type="ECO:0000256" key="3">
    <source>
        <dbReference type="ARBA" id="ARBA00022777"/>
    </source>
</evidence>
<protein>
    <submittedName>
        <fullName evidence="8">HipA domain-containing protein</fullName>
    </submittedName>
</protein>
<dbReference type="RefSeq" id="WP_051378891.1">
    <property type="nucleotide sequence ID" value="NZ_AXWS01000015.1"/>
</dbReference>
<dbReference type="AlphaFoldDB" id="A0A8B6X9W5"/>
<dbReference type="InterPro" id="IPR017508">
    <property type="entry name" value="HipA_N1"/>
</dbReference>
<dbReference type="InterPro" id="IPR052028">
    <property type="entry name" value="HipA_Ser/Thr_kinase"/>
</dbReference>
<evidence type="ECO:0000256" key="2">
    <source>
        <dbReference type="ARBA" id="ARBA00022679"/>
    </source>
</evidence>
<keyword evidence="2" id="KW-0808">Transferase</keyword>
<dbReference type="Pfam" id="PF13657">
    <property type="entry name" value="Couple_hipA"/>
    <property type="match status" value="1"/>
</dbReference>
<feature type="region of interest" description="Disordered" evidence="4">
    <location>
        <begin position="113"/>
        <end position="139"/>
    </location>
</feature>
<keyword evidence="3" id="KW-0418">Kinase</keyword>
<feature type="compositionally biased region" description="Low complexity" evidence="4">
    <location>
        <begin position="121"/>
        <end position="136"/>
    </location>
</feature>
<evidence type="ECO:0000313" key="8">
    <source>
        <dbReference type="RefSeq" id="WP_051378891.1"/>
    </source>
</evidence>